<accession>A0ABQ5I3V4</accession>
<dbReference type="EMBL" id="BQNB010020260">
    <property type="protein sequence ID" value="GJT94058.1"/>
    <property type="molecule type" value="Genomic_DNA"/>
</dbReference>
<protein>
    <submittedName>
        <fullName evidence="2">Uncharacterized protein</fullName>
    </submittedName>
</protein>
<reference evidence="2" key="2">
    <citation type="submission" date="2022-01" db="EMBL/GenBank/DDBJ databases">
        <authorList>
            <person name="Yamashiro T."/>
            <person name="Shiraishi A."/>
            <person name="Satake H."/>
            <person name="Nakayama K."/>
        </authorList>
    </citation>
    <scope>NUCLEOTIDE SEQUENCE</scope>
</reference>
<feature type="region of interest" description="Disordered" evidence="1">
    <location>
        <begin position="87"/>
        <end position="118"/>
    </location>
</feature>
<name>A0ABQ5I3V4_9ASTR</name>
<proteinExistence type="predicted"/>
<evidence type="ECO:0000313" key="3">
    <source>
        <dbReference type="Proteomes" id="UP001151760"/>
    </source>
</evidence>
<organism evidence="2 3">
    <name type="scientific">Tanacetum coccineum</name>
    <dbReference type="NCBI Taxonomy" id="301880"/>
    <lineage>
        <taxon>Eukaryota</taxon>
        <taxon>Viridiplantae</taxon>
        <taxon>Streptophyta</taxon>
        <taxon>Embryophyta</taxon>
        <taxon>Tracheophyta</taxon>
        <taxon>Spermatophyta</taxon>
        <taxon>Magnoliopsida</taxon>
        <taxon>eudicotyledons</taxon>
        <taxon>Gunneridae</taxon>
        <taxon>Pentapetalae</taxon>
        <taxon>asterids</taxon>
        <taxon>campanulids</taxon>
        <taxon>Asterales</taxon>
        <taxon>Asteraceae</taxon>
        <taxon>Asteroideae</taxon>
        <taxon>Anthemideae</taxon>
        <taxon>Anthemidinae</taxon>
        <taxon>Tanacetum</taxon>
    </lineage>
</organism>
<keyword evidence="3" id="KW-1185">Reference proteome</keyword>
<reference evidence="2" key="1">
    <citation type="journal article" date="2022" name="Int. J. Mol. Sci.">
        <title>Draft Genome of Tanacetum Coccineum: Genomic Comparison of Closely Related Tanacetum-Family Plants.</title>
        <authorList>
            <person name="Yamashiro T."/>
            <person name="Shiraishi A."/>
            <person name="Nakayama K."/>
            <person name="Satake H."/>
        </authorList>
    </citation>
    <scope>NUCLEOTIDE SEQUENCE</scope>
</reference>
<evidence type="ECO:0000313" key="2">
    <source>
        <dbReference type="EMBL" id="GJT94058.1"/>
    </source>
</evidence>
<feature type="region of interest" description="Disordered" evidence="1">
    <location>
        <begin position="1"/>
        <end position="29"/>
    </location>
</feature>
<evidence type="ECO:0000256" key="1">
    <source>
        <dbReference type="SAM" id="MobiDB-lite"/>
    </source>
</evidence>
<gene>
    <name evidence="2" type="ORF">Tco_1082903</name>
</gene>
<sequence length="118" mass="12903">MFSGNGDTDGGSDDECSASANSVMPASADGDRRLAVVRISYRFSRRVEGFGWSSAPPPPRSSFAIHPCLNIIINLRLSSDDNYHHCLLRRQDGQQDPPQGHSHPPPDRSRQCSPMIGL</sequence>
<dbReference type="Proteomes" id="UP001151760">
    <property type="component" value="Unassembled WGS sequence"/>
</dbReference>
<comment type="caution">
    <text evidence="2">The sequence shown here is derived from an EMBL/GenBank/DDBJ whole genome shotgun (WGS) entry which is preliminary data.</text>
</comment>